<keyword evidence="3" id="KW-1185">Reference proteome</keyword>
<dbReference type="SUPFAM" id="SSF46785">
    <property type="entry name" value="Winged helix' DNA-binding domain"/>
    <property type="match status" value="1"/>
</dbReference>
<keyword evidence="2" id="KW-0238">DNA-binding</keyword>
<protein>
    <submittedName>
        <fullName evidence="2">DNA-binding Lrp family transcriptional regulator</fullName>
    </submittedName>
</protein>
<reference evidence="2 3" key="1">
    <citation type="submission" date="2018-08" db="EMBL/GenBank/DDBJ databases">
        <title>Genomic Encyclopedia of Archaeal and Bacterial Type Strains, Phase II (KMG-II): from individual species to whole genera.</title>
        <authorList>
            <person name="Goeker M."/>
        </authorList>
    </citation>
    <scope>NUCLEOTIDE SEQUENCE [LARGE SCALE GENOMIC DNA]</scope>
    <source>
        <strain evidence="2 3">ATCC 27112</strain>
    </source>
</reference>
<dbReference type="InterPro" id="IPR036390">
    <property type="entry name" value="WH_DNA-bd_sf"/>
</dbReference>
<dbReference type="SUPFAM" id="SSF54909">
    <property type="entry name" value="Dimeric alpha+beta barrel"/>
    <property type="match status" value="1"/>
</dbReference>
<organism evidence="2 3">
    <name type="scientific">Anaeroplasma bactoclasticum</name>
    <dbReference type="NCBI Taxonomy" id="2088"/>
    <lineage>
        <taxon>Bacteria</taxon>
        <taxon>Bacillati</taxon>
        <taxon>Mycoplasmatota</taxon>
        <taxon>Mollicutes</taxon>
        <taxon>Anaeroplasmatales</taxon>
        <taxon>Anaeroplasmataceae</taxon>
        <taxon>Anaeroplasma</taxon>
    </lineage>
</organism>
<sequence>MNDLMREKILRNLESNSRIDLHDLSVMLGVEEAMVANEVAQMEKEHIICGYTTLINWDNTSKEIVTALIEVKVTPQRGIGFDSIADRISKFPEVTSCYLMSGGFDFAVFIEGKSMKEVARFVFDKLSTLDYILSTATHFVLKKYKDHGVDLYEEKKDERMLVSA</sequence>
<dbReference type="InterPro" id="IPR036388">
    <property type="entry name" value="WH-like_DNA-bd_sf"/>
</dbReference>
<dbReference type="Pfam" id="PF01037">
    <property type="entry name" value="AsnC_trans_reg"/>
    <property type="match status" value="1"/>
</dbReference>
<gene>
    <name evidence="2" type="ORF">EI71_00603</name>
</gene>
<dbReference type="Gene3D" id="1.10.10.10">
    <property type="entry name" value="Winged helix-like DNA-binding domain superfamily/Winged helix DNA-binding domain"/>
    <property type="match status" value="1"/>
</dbReference>
<comment type="caution">
    <text evidence="2">The sequence shown here is derived from an EMBL/GenBank/DDBJ whole genome shotgun (WGS) entry which is preliminary data.</text>
</comment>
<accession>A0A397RZP9</accession>
<dbReference type="PANTHER" id="PTHR30154">
    <property type="entry name" value="LEUCINE-RESPONSIVE REGULATORY PROTEIN"/>
    <property type="match status" value="1"/>
</dbReference>
<dbReference type="FunCoup" id="A0A397RZP9">
    <property type="interactions" value="5"/>
</dbReference>
<dbReference type="EMBL" id="QXEV01000004">
    <property type="protein sequence ID" value="RIA78026.1"/>
    <property type="molecule type" value="Genomic_DNA"/>
</dbReference>
<evidence type="ECO:0000313" key="2">
    <source>
        <dbReference type="EMBL" id="RIA78026.1"/>
    </source>
</evidence>
<dbReference type="SMART" id="SM00344">
    <property type="entry name" value="HTH_ASNC"/>
    <property type="match status" value="1"/>
</dbReference>
<feature type="domain" description="Transcription regulator AsnC/Lrp ligand binding" evidence="1">
    <location>
        <begin position="69"/>
        <end position="142"/>
    </location>
</feature>
<dbReference type="GO" id="GO:0043200">
    <property type="term" value="P:response to amino acid"/>
    <property type="evidence" value="ECO:0007669"/>
    <property type="project" value="TreeGrafter"/>
</dbReference>
<dbReference type="AlphaFoldDB" id="A0A397RZP9"/>
<dbReference type="InParanoid" id="A0A397RZP9"/>
<proteinExistence type="predicted"/>
<dbReference type="Gene3D" id="3.30.70.920">
    <property type="match status" value="1"/>
</dbReference>
<evidence type="ECO:0000259" key="1">
    <source>
        <dbReference type="Pfam" id="PF01037"/>
    </source>
</evidence>
<name>A0A397RZP9_9MOLU</name>
<dbReference type="GO" id="GO:0005829">
    <property type="term" value="C:cytosol"/>
    <property type="evidence" value="ECO:0007669"/>
    <property type="project" value="TreeGrafter"/>
</dbReference>
<dbReference type="InterPro" id="IPR019887">
    <property type="entry name" value="Tscrpt_reg_AsnC/Lrp_C"/>
</dbReference>
<evidence type="ECO:0000313" key="3">
    <source>
        <dbReference type="Proteomes" id="UP000266506"/>
    </source>
</evidence>
<dbReference type="GO" id="GO:0043565">
    <property type="term" value="F:sequence-specific DNA binding"/>
    <property type="evidence" value="ECO:0007669"/>
    <property type="project" value="TreeGrafter"/>
</dbReference>
<dbReference type="InterPro" id="IPR011008">
    <property type="entry name" value="Dimeric_a/b-barrel"/>
</dbReference>
<dbReference type="Proteomes" id="UP000266506">
    <property type="component" value="Unassembled WGS sequence"/>
</dbReference>
<dbReference type="PANTHER" id="PTHR30154:SF34">
    <property type="entry name" value="TRANSCRIPTIONAL REGULATOR AZLB"/>
    <property type="match status" value="1"/>
</dbReference>
<dbReference type="InterPro" id="IPR019888">
    <property type="entry name" value="Tscrpt_reg_AsnC-like"/>
</dbReference>